<gene>
    <name evidence="5" type="ORF">H740_05912</name>
</gene>
<dbReference type="CDD" id="cd01335">
    <property type="entry name" value="Radical_SAM"/>
    <property type="match status" value="1"/>
</dbReference>
<dbReference type="SFLD" id="SFLDS00029">
    <property type="entry name" value="Radical_SAM"/>
    <property type="match status" value="1"/>
</dbReference>
<dbReference type="InterPro" id="IPR007197">
    <property type="entry name" value="rSAM"/>
</dbReference>
<dbReference type="PANTHER" id="PTHR43432:SF3">
    <property type="entry name" value="SLR0285 PROTEIN"/>
    <property type="match status" value="1"/>
</dbReference>
<dbReference type="Proteomes" id="UP000011782">
    <property type="component" value="Unassembled WGS sequence"/>
</dbReference>
<evidence type="ECO:0000313" key="5">
    <source>
        <dbReference type="EMBL" id="EMG30556.1"/>
    </source>
</evidence>
<dbReference type="PANTHER" id="PTHR43432">
    <property type="entry name" value="SLR0285 PROTEIN"/>
    <property type="match status" value="1"/>
</dbReference>
<evidence type="ECO:0000259" key="4">
    <source>
        <dbReference type="Pfam" id="PF04055"/>
    </source>
</evidence>
<dbReference type="GO" id="GO:0051536">
    <property type="term" value="F:iron-sulfur cluster binding"/>
    <property type="evidence" value="ECO:0007669"/>
    <property type="project" value="UniProtKB-KW"/>
</dbReference>
<accession>M3IKH5</accession>
<dbReference type="GO" id="GO:0003824">
    <property type="term" value="F:catalytic activity"/>
    <property type="evidence" value="ECO:0007669"/>
    <property type="project" value="InterPro"/>
</dbReference>
<dbReference type="GO" id="GO:0046872">
    <property type="term" value="F:metal ion binding"/>
    <property type="evidence" value="ECO:0007669"/>
    <property type="project" value="UniProtKB-KW"/>
</dbReference>
<organism evidence="5 6">
    <name type="scientific">Campylobacter showae CC57C</name>
    <dbReference type="NCBI Taxonomy" id="1073353"/>
    <lineage>
        <taxon>Bacteria</taxon>
        <taxon>Pseudomonadati</taxon>
        <taxon>Campylobacterota</taxon>
        <taxon>Epsilonproteobacteria</taxon>
        <taxon>Campylobacterales</taxon>
        <taxon>Campylobacteraceae</taxon>
        <taxon>Campylobacter</taxon>
    </lineage>
</organism>
<keyword evidence="2" id="KW-0408">Iron</keyword>
<dbReference type="Gene3D" id="3.80.30.30">
    <property type="match status" value="1"/>
</dbReference>
<evidence type="ECO:0000256" key="2">
    <source>
        <dbReference type="ARBA" id="ARBA00023004"/>
    </source>
</evidence>
<dbReference type="Pfam" id="PF04055">
    <property type="entry name" value="Radical_SAM"/>
    <property type="match status" value="1"/>
</dbReference>
<evidence type="ECO:0000256" key="3">
    <source>
        <dbReference type="ARBA" id="ARBA00023014"/>
    </source>
</evidence>
<feature type="domain" description="Radical SAM core" evidence="4">
    <location>
        <begin position="32"/>
        <end position="187"/>
    </location>
</feature>
<protein>
    <recommendedName>
        <fullName evidence="4">Radical SAM core domain-containing protein</fullName>
    </recommendedName>
</protein>
<dbReference type="AlphaFoldDB" id="M3IKH5"/>
<sequence length="291" mass="32793">MQSKAETKMRIAKIRAKNILSRSKIGSGGYAINPYVGCPHGCIYCYAEFMHGVTGHEEAWGEFLDVKEFDAASLVKFAGLHGGERVFMSSVTDCYNPYEARFGATRKVLEAVAGSDINLQILTKSSLVTRDIDLLQTMPNVRVGVSLSVVDENLRRTLEPRASSVAARIAAIKKLRAAGVKTYIFVAPIFPQITPVFDIISRYGDAVDEIWFDRLNLYPNFRDKILAFIGRIFPAFLPLYKQIYLFGEDGYFERLADEIRLAAQEKFGSQSGERVRIFFERRKSGADKFER</sequence>
<proteinExistence type="predicted"/>
<comment type="caution">
    <text evidence="5">The sequence shown here is derived from an EMBL/GenBank/DDBJ whole genome shotgun (WGS) entry which is preliminary data.</text>
</comment>
<dbReference type="EMBL" id="AOTD01000152">
    <property type="protein sequence ID" value="EMG30556.1"/>
    <property type="molecule type" value="Genomic_DNA"/>
</dbReference>
<evidence type="ECO:0000256" key="1">
    <source>
        <dbReference type="ARBA" id="ARBA00022723"/>
    </source>
</evidence>
<dbReference type="SUPFAM" id="SSF102114">
    <property type="entry name" value="Radical SAM enzymes"/>
    <property type="match status" value="1"/>
</dbReference>
<keyword evidence="1" id="KW-0479">Metal-binding</keyword>
<keyword evidence="3" id="KW-0411">Iron-sulfur</keyword>
<dbReference type="SFLD" id="SFLDG01084">
    <property type="entry name" value="Uncharacterised_Radical_SAM_Su"/>
    <property type="match status" value="1"/>
</dbReference>
<evidence type="ECO:0000313" key="6">
    <source>
        <dbReference type="Proteomes" id="UP000011782"/>
    </source>
</evidence>
<dbReference type="InterPro" id="IPR058240">
    <property type="entry name" value="rSAM_sf"/>
</dbReference>
<dbReference type="PATRIC" id="fig|1073353.3.peg.1271"/>
<name>M3IKH5_9BACT</name>
<reference evidence="5 6" key="1">
    <citation type="submission" date="2013-02" db="EMBL/GenBank/DDBJ databases">
        <title>Co-occurrence of anaerobic bacteria in colorectal carcinomas.</title>
        <authorList>
            <person name="Holt R.A."/>
            <person name="Warren R.L."/>
            <person name="Allen-Vercoe E."/>
            <person name="Pleasance S."/>
            <person name="Freeman D.J."/>
            <person name="Watson P."/>
            <person name="Moore R."/>
            <person name="Cochrane K."/>
        </authorList>
    </citation>
    <scope>NUCLEOTIDE SEQUENCE [LARGE SCALE GENOMIC DNA]</scope>
    <source>
        <strain evidence="5 6">CC57C</strain>
    </source>
</reference>
<dbReference type="STRING" id="1073353.H740_05912"/>
<dbReference type="InterPro" id="IPR040086">
    <property type="entry name" value="MJ0683-like"/>
</dbReference>